<feature type="compositionally biased region" description="Polar residues" evidence="7">
    <location>
        <begin position="328"/>
        <end position="349"/>
    </location>
</feature>
<evidence type="ECO:0000256" key="5">
    <source>
        <dbReference type="ARBA" id="ARBA00023069"/>
    </source>
</evidence>
<gene>
    <name evidence="8" type="ORF">ODALV1_LOCUS20124</name>
</gene>
<evidence type="ECO:0000256" key="4">
    <source>
        <dbReference type="ARBA" id="ARBA00023054"/>
    </source>
</evidence>
<proteinExistence type="inferred from homology"/>
<keyword evidence="5" id="KW-0969">Cilium</keyword>
<evidence type="ECO:0000256" key="1">
    <source>
        <dbReference type="ARBA" id="ARBA00004138"/>
    </source>
</evidence>
<comment type="similarity">
    <text evidence="2">Belongs to the CLUAP1 family.</text>
</comment>
<feature type="compositionally biased region" description="Polar residues" evidence="7">
    <location>
        <begin position="564"/>
        <end position="585"/>
    </location>
</feature>
<feature type="compositionally biased region" description="Acidic residues" evidence="7">
    <location>
        <begin position="422"/>
        <end position="438"/>
    </location>
</feature>
<dbReference type="InterPro" id="IPR019366">
    <property type="entry name" value="Clusterin-associated_protein-1"/>
</dbReference>
<feature type="region of interest" description="Disordered" evidence="7">
    <location>
        <begin position="468"/>
        <end position="495"/>
    </location>
</feature>
<evidence type="ECO:0000313" key="9">
    <source>
        <dbReference type="Proteomes" id="UP001642540"/>
    </source>
</evidence>
<dbReference type="PANTHER" id="PTHR21547:SF0">
    <property type="entry name" value="CLUSTERIN-ASSOCIATED PROTEIN 1"/>
    <property type="match status" value="1"/>
</dbReference>
<feature type="compositionally biased region" description="Acidic residues" evidence="7">
    <location>
        <begin position="406"/>
        <end position="415"/>
    </location>
</feature>
<protein>
    <recommendedName>
        <fullName evidence="10">Clusterin-associated protein 1</fullName>
    </recommendedName>
</protein>
<dbReference type="EMBL" id="CAXLJM020000068">
    <property type="protein sequence ID" value="CAL8123195.1"/>
    <property type="molecule type" value="Genomic_DNA"/>
</dbReference>
<keyword evidence="6" id="KW-0966">Cell projection</keyword>
<feature type="compositionally biased region" description="Polar residues" evidence="7">
    <location>
        <begin position="383"/>
        <end position="393"/>
    </location>
</feature>
<dbReference type="PANTHER" id="PTHR21547">
    <property type="entry name" value="CLUSTERIN ASSOCIATED PROTEIN 1"/>
    <property type="match status" value="1"/>
</dbReference>
<name>A0ABP1R955_9HEXA</name>
<accession>A0ABP1R955</accession>
<organism evidence="8 9">
    <name type="scientific">Orchesella dallaii</name>
    <dbReference type="NCBI Taxonomy" id="48710"/>
    <lineage>
        <taxon>Eukaryota</taxon>
        <taxon>Metazoa</taxon>
        <taxon>Ecdysozoa</taxon>
        <taxon>Arthropoda</taxon>
        <taxon>Hexapoda</taxon>
        <taxon>Collembola</taxon>
        <taxon>Entomobryomorpha</taxon>
        <taxon>Entomobryoidea</taxon>
        <taxon>Orchesellidae</taxon>
        <taxon>Orchesellinae</taxon>
        <taxon>Orchesella</taxon>
    </lineage>
</organism>
<dbReference type="Proteomes" id="UP001642540">
    <property type="component" value="Unassembled WGS sequence"/>
</dbReference>
<evidence type="ECO:0000313" key="8">
    <source>
        <dbReference type="EMBL" id="CAL8123195.1"/>
    </source>
</evidence>
<evidence type="ECO:0000256" key="7">
    <source>
        <dbReference type="SAM" id="MobiDB-lite"/>
    </source>
</evidence>
<feature type="region of interest" description="Disordered" evidence="7">
    <location>
        <begin position="312"/>
        <end position="438"/>
    </location>
</feature>
<keyword evidence="9" id="KW-1185">Reference proteome</keyword>
<keyword evidence="4" id="KW-0175">Coiled coil</keyword>
<evidence type="ECO:0008006" key="10">
    <source>
        <dbReference type="Google" id="ProtNLM"/>
    </source>
</evidence>
<sequence>MSYRDLRNLAEMLRAVGYPRMVSVENFRNPNFPLVADIGRWLVSQYEPKTDFPHSVETEHDRVLFVRLFAEFMVTKVQVKLNTKRMYQADGYAVKELIKVVSVLHNAMRGSERDPRDAKFDDRPFDMLMHDLKELKGVREIASALTQRGVTLYDLLNKEVSLREIRQAALSKAYEHEEVERLLKGSIQMMSQEMSKLSGMIDSVQSNLASLDGKIEKRRGDLDRSQKRLLTLKKVRPAFMDEFETLQTELSQVYKVYVNRFRCLAFLQNRIEEMNREDSERKAEEKLNRAEMNSYGGDDFLYSGLKGDGIYSGSDDESSDEMHLLNDPNLNLTTGRSSFAPSRASKQSQSGATGGVGGNSGNRTATLVGGVSGATINGLRQPGTMNGGAQSSRARNRQMYGTMVGPEDDSEESESDLILVDGDNDNSELGSDEPDDDDLLQIQKAGVNSGTGNNRRSNLTSRQQQFQGNNDMNHYLNGGIGDPPPVPAASTNPSAEMINYNHGGGGDAYTSYVGMGNGDLSHNTGAGGYIMGNGGPNHSLANGGKGYPVDNLKNGSMSGKRLQGQGQASRPTTSGKRRGPSQQARRVTDLDDDDEDF</sequence>
<reference evidence="8 9" key="1">
    <citation type="submission" date="2024-08" db="EMBL/GenBank/DDBJ databases">
        <authorList>
            <person name="Cucini C."/>
            <person name="Frati F."/>
        </authorList>
    </citation>
    <scope>NUCLEOTIDE SEQUENCE [LARGE SCALE GENOMIC DNA]</scope>
</reference>
<feature type="region of interest" description="Disordered" evidence="7">
    <location>
        <begin position="541"/>
        <end position="597"/>
    </location>
</feature>
<evidence type="ECO:0000256" key="2">
    <source>
        <dbReference type="ARBA" id="ARBA00008340"/>
    </source>
</evidence>
<comment type="caution">
    <text evidence="8">The sequence shown here is derived from an EMBL/GenBank/DDBJ whole genome shotgun (WGS) entry which is preliminary data.</text>
</comment>
<keyword evidence="3" id="KW-0970">Cilium biogenesis/degradation</keyword>
<comment type="subcellular location">
    <subcellularLocation>
        <location evidence="1">Cell projection</location>
        <location evidence="1">Cilium</location>
    </subcellularLocation>
</comment>
<evidence type="ECO:0000256" key="3">
    <source>
        <dbReference type="ARBA" id="ARBA00022794"/>
    </source>
</evidence>
<evidence type="ECO:0000256" key="6">
    <source>
        <dbReference type="ARBA" id="ARBA00023273"/>
    </source>
</evidence>
<dbReference type="Pfam" id="PF10234">
    <property type="entry name" value="Cluap1"/>
    <property type="match status" value="1"/>
</dbReference>